<name>X1DAT0_9ZZZZ</name>
<keyword evidence="1" id="KW-1133">Transmembrane helix</keyword>
<keyword evidence="1" id="KW-0812">Transmembrane</keyword>
<comment type="caution">
    <text evidence="2">The sequence shown here is derived from an EMBL/GenBank/DDBJ whole genome shotgun (WGS) entry which is preliminary data.</text>
</comment>
<proteinExistence type="predicted"/>
<evidence type="ECO:0000256" key="1">
    <source>
        <dbReference type="SAM" id="Phobius"/>
    </source>
</evidence>
<organism evidence="2">
    <name type="scientific">marine sediment metagenome</name>
    <dbReference type="NCBI Taxonomy" id="412755"/>
    <lineage>
        <taxon>unclassified sequences</taxon>
        <taxon>metagenomes</taxon>
        <taxon>ecological metagenomes</taxon>
    </lineage>
</organism>
<feature type="transmembrane region" description="Helical" evidence="1">
    <location>
        <begin position="20"/>
        <end position="41"/>
    </location>
</feature>
<dbReference type="EMBL" id="BART01022205">
    <property type="protein sequence ID" value="GAG93506.1"/>
    <property type="molecule type" value="Genomic_DNA"/>
</dbReference>
<accession>X1DAT0</accession>
<reference evidence="2" key="1">
    <citation type="journal article" date="2014" name="Front. Microbiol.">
        <title>High frequency of phylogenetically diverse reductive dehalogenase-homologous genes in deep subseafloor sedimentary metagenomes.</title>
        <authorList>
            <person name="Kawai M."/>
            <person name="Futagami T."/>
            <person name="Toyoda A."/>
            <person name="Takaki Y."/>
            <person name="Nishi S."/>
            <person name="Hori S."/>
            <person name="Arai W."/>
            <person name="Tsubouchi T."/>
            <person name="Morono Y."/>
            <person name="Uchiyama I."/>
            <person name="Ito T."/>
            <person name="Fujiyama A."/>
            <person name="Inagaki F."/>
            <person name="Takami H."/>
        </authorList>
    </citation>
    <scope>NUCLEOTIDE SEQUENCE</scope>
    <source>
        <strain evidence="2">Expedition CK06-06</strain>
    </source>
</reference>
<dbReference type="AlphaFoldDB" id="X1DAT0"/>
<gene>
    <name evidence="2" type="ORF">S01H4_40714</name>
</gene>
<evidence type="ECO:0000313" key="2">
    <source>
        <dbReference type="EMBL" id="GAG93506.1"/>
    </source>
</evidence>
<sequence>MAVSEALIIAALPPWGSPSPALSVLLASLGFGCGIIGLQLARDGQLETAMAWDMASIMFDLLSIAKALEVI</sequence>
<keyword evidence="1" id="KW-0472">Membrane</keyword>
<protein>
    <submittedName>
        <fullName evidence="2">Uncharacterized protein</fullName>
    </submittedName>
</protein>